<dbReference type="EMBL" id="JAVREV010000004">
    <property type="protein sequence ID" value="MDT0442694.1"/>
    <property type="molecule type" value="Genomic_DNA"/>
</dbReference>
<name>A0ABU2S4E8_9ACTN</name>
<keyword evidence="2" id="KW-0732">Signal</keyword>
<feature type="signal peptide" evidence="2">
    <location>
        <begin position="1"/>
        <end position="23"/>
    </location>
</feature>
<sequence length="196" mass="19689">MITAALATQALLHVLFSFGQVRAAPPPTATSSSASAAQWMAERVLCPAEAHALSHGEALRVVHDAGLTSHLAHGHPPGSGGGPGASVAEAAHSLPGGTAGMIAAHLAVALLSAGWLWSGERAVFALLRWAVLRVLVPVPRSAPSPAPAPGGRAVPGPDGSRVLRQLLLVRRTGSRGPPAPAAALAAARRHGRVSPA</sequence>
<evidence type="ECO:0000313" key="3">
    <source>
        <dbReference type="EMBL" id="MDT0442694.1"/>
    </source>
</evidence>
<organism evidence="3 4">
    <name type="scientific">Streptomyces johnsoniae</name>
    <dbReference type="NCBI Taxonomy" id="3075532"/>
    <lineage>
        <taxon>Bacteria</taxon>
        <taxon>Bacillati</taxon>
        <taxon>Actinomycetota</taxon>
        <taxon>Actinomycetes</taxon>
        <taxon>Kitasatosporales</taxon>
        <taxon>Streptomycetaceae</taxon>
        <taxon>Streptomyces</taxon>
    </lineage>
</organism>
<evidence type="ECO:0000256" key="1">
    <source>
        <dbReference type="SAM" id="MobiDB-lite"/>
    </source>
</evidence>
<dbReference type="RefSeq" id="WP_311617111.1">
    <property type="nucleotide sequence ID" value="NZ_JAVREV010000004.1"/>
</dbReference>
<comment type="caution">
    <text evidence="3">The sequence shown here is derived from an EMBL/GenBank/DDBJ whole genome shotgun (WGS) entry which is preliminary data.</text>
</comment>
<protein>
    <submittedName>
        <fullName evidence="3">Uncharacterized protein</fullName>
    </submittedName>
</protein>
<feature type="compositionally biased region" description="Low complexity" evidence="1">
    <location>
        <begin position="171"/>
        <end position="186"/>
    </location>
</feature>
<feature type="chain" id="PRO_5045213196" evidence="2">
    <location>
        <begin position="24"/>
        <end position="196"/>
    </location>
</feature>
<keyword evidence="4" id="KW-1185">Reference proteome</keyword>
<feature type="region of interest" description="Disordered" evidence="1">
    <location>
        <begin position="171"/>
        <end position="196"/>
    </location>
</feature>
<accession>A0ABU2S4E8</accession>
<evidence type="ECO:0000256" key="2">
    <source>
        <dbReference type="SAM" id="SignalP"/>
    </source>
</evidence>
<evidence type="ECO:0000313" key="4">
    <source>
        <dbReference type="Proteomes" id="UP001183615"/>
    </source>
</evidence>
<dbReference type="Proteomes" id="UP001183615">
    <property type="component" value="Unassembled WGS sequence"/>
</dbReference>
<feature type="region of interest" description="Disordered" evidence="1">
    <location>
        <begin position="69"/>
        <end position="89"/>
    </location>
</feature>
<feature type="compositionally biased region" description="Basic residues" evidence="1">
    <location>
        <begin position="187"/>
        <end position="196"/>
    </location>
</feature>
<gene>
    <name evidence="3" type="ORF">RM779_08800</name>
</gene>
<reference evidence="4" key="1">
    <citation type="submission" date="2023-07" db="EMBL/GenBank/DDBJ databases">
        <title>30 novel species of actinomycetes from the DSMZ collection.</title>
        <authorList>
            <person name="Nouioui I."/>
        </authorList>
    </citation>
    <scope>NUCLEOTIDE SEQUENCE [LARGE SCALE GENOMIC DNA]</scope>
    <source>
        <strain evidence="4">DSM 41886</strain>
    </source>
</reference>
<proteinExistence type="predicted"/>